<dbReference type="PIRSF" id="PIRSF016184">
    <property type="entry name" value="PhzC_PhzF"/>
    <property type="match status" value="1"/>
</dbReference>
<dbReference type="Gene3D" id="3.10.310.10">
    <property type="entry name" value="Diaminopimelate Epimerase, Chain A, domain 1"/>
    <property type="match status" value="2"/>
</dbReference>
<sequence length="338" mass="35773">MPRLPYVTLDVFTSTPLSAGNPLAIVSIPPSVTLTKLQEHQITKEFNYSETVFIYPPSPSISAHLTKIAIWTPTQELPFAGHPTVGTGWYLSTLADTDARYAADEFKLLAPAGILSISKGEGGKTRVDTPHKVTVWESTIPTSRIAEVVNLPLSFYEHDHNKIFAKGVTGSGVPAVSIVDGLTFALIEVGSPSVLRGLKAGSKGVVLDIVKDVGGTVGAGGRSFIGCYCYFVVGSGVEGATGKVEVRTRMFFDGDMEDPATGSAACALASYLAITRGGDERGVDEWVVEVTQGVEMGRKSDIGVTVLLEKAVEGEGRKVSKVLLEGEAVKVMEGVLTI</sequence>
<evidence type="ECO:0008006" key="4">
    <source>
        <dbReference type="Google" id="ProtNLM"/>
    </source>
</evidence>
<dbReference type="InterPro" id="IPR003719">
    <property type="entry name" value="Phenazine_PhzF-like"/>
</dbReference>
<proteinExistence type="predicted"/>
<dbReference type="Proteomes" id="UP001365542">
    <property type="component" value="Unassembled WGS sequence"/>
</dbReference>
<reference evidence="2 3" key="1">
    <citation type="submission" date="2019-10" db="EMBL/GenBank/DDBJ databases">
        <authorList>
            <person name="Palmer J.M."/>
        </authorList>
    </citation>
    <scope>NUCLEOTIDE SEQUENCE [LARGE SCALE GENOMIC DNA]</scope>
    <source>
        <strain evidence="2 3">TWF694</strain>
    </source>
</reference>
<gene>
    <name evidence="2" type="ORF">TWF694_011734</name>
</gene>
<evidence type="ECO:0000256" key="1">
    <source>
        <dbReference type="PIRSR" id="PIRSR016184-1"/>
    </source>
</evidence>
<dbReference type="Pfam" id="PF02567">
    <property type="entry name" value="PhzC-PhzF"/>
    <property type="match status" value="1"/>
</dbReference>
<dbReference type="SUPFAM" id="SSF54506">
    <property type="entry name" value="Diaminopimelate epimerase-like"/>
    <property type="match status" value="1"/>
</dbReference>
<name>A0AAV9X7B5_9PEZI</name>
<evidence type="ECO:0000313" key="3">
    <source>
        <dbReference type="Proteomes" id="UP001365542"/>
    </source>
</evidence>
<comment type="caution">
    <text evidence="2">The sequence shown here is derived from an EMBL/GenBank/DDBJ whole genome shotgun (WGS) entry which is preliminary data.</text>
</comment>
<keyword evidence="3" id="KW-1185">Reference proteome</keyword>
<organism evidence="2 3">
    <name type="scientific">Orbilia ellipsospora</name>
    <dbReference type="NCBI Taxonomy" id="2528407"/>
    <lineage>
        <taxon>Eukaryota</taxon>
        <taxon>Fungi</taxon>
        <taxon>Dikarya</taxon>
        <taxon>Ascomycota</taxon>
        <taxon>Pezizomycotina</taxon>
        <taxon>Orbiliomycetes</taxon>
        <taxon>Orbiliales</taxon>
        <taxon>Orbiliaceae</taxon>
        <taxon>Orbilia</taxon>
    </lineage>
</organism>
<dbReference type="AlphaFoldDB" id="A0AAV9X7B5"/>
<feature type="active site" evidence="1">
    <location>
        <position position="50"/>
    </location>
</feature>
<dbReference type="PANTHER" id="PTHR13774">
    <property type="entry name" value="PHENAZINE BIOSYNTHESIS PROTEIN"/>
    <property type="match status" value="1"/>
</dbReference>
<protein>
    <recommendedName>
        <fullName evidence="4">Diaminopimelate epimerase-like protein</fullName>
    </recommendedName>
</protein>
<dbReference type="GO" id="GO:0005737">
    <property type="term" value="C:cytoplasm"/>
    <property type="evidence" value="ECO:0007669"/>
    <property type="project" value="TreeGrafter"/>
</dbReference>
<dbReference type="PANTHER" id="PTHR13774:SF32">
    <property type="entry name" value="ANTISENSE-ENHANCING SEQUENCE 1"/>
    <property type="match status" value="1"/>
</dbReference>
<evidence type="ECO:0000313" key="2">
    <source>
        <dbReference type="EMBL" id="KAK6537552.1"/>
    </source>
</evidence>
<accession>A0AAV9X7B5</accession>
<dbReference type="EMBL" id="JAVHJO010000009">
    <property type="protein sequence ID" value="KAK6537552.1"/>
    <property type="molecule type" value="Genomic_DNA"/>
</dbReference>
<dbReference type="GO" id="GO:0016853">
    <property type="term" value="F:isomerase activity"/>
    <property type="evidence" value="ECO:0007669"/>
    <property type="project" value="TreeGrafter"/>
</dbReference>